<evidence type="ECO:0000313" key="18">
    <source>
        <dbReference type="Proteomes" id="UP000054988"/>
    </source>
</evidence>
<evidence type="ECO:0000256" key="15">
    <source>
        <dbReference type="SAM" id="Phobius"/>
    </source>
</evidence>
<evidence type="ECO:0000256" key="6">
    <source>
        <dbReference type="ARBA" id="ARBA00022692"/>
    </source>
</evidence>
<feature type="compositionally biased region" description="Polar residues" evidence="14">
    <location>
        <begin position="844"/>
        <end position="893"/>
    </location>
</feature>
<evidence type="ECO:0000259" key="16">
    <source>
        <dbReference type="PROSITE" id="PS51384"/>
    </source>
</evidence>
<feature type="compositionally biased region" description="Polar residues" evidence="14">
    <location>
        <begin position="905"/>
        <end position="923"/>
    </location>
</feature>
<comment type="catalytic activity">
    <reaction evidence="13">
        <text>2 a Fe(II)-siderophore + NADP(+) + H(+) = 2 a Fe(III)-siderophore + NADPH</text>
        <dbReference type="Rhea" id="RHEA:28795"/>
        <dbReference type="Rhea" id="RHEA-COMP:11342"/>
        <dbReference type="Rhea" id="RHEA-COMP:11344"/>
        <dbReference type="ChEBI" id="CHEBI:15378"/>
        <dbReference type="ChEBI" id="CHEBI:29033"/>
        <dbReference type="ChEBI" id="CHEBI:29034"/>
        <dbReference type="ChEBI" id="CHEBI:57783"/>
        <dbReference type="ChEBI" id="CHEBI:58349"/>
        <dbReference type="EC" id="1.16.1.9"/>
    </reaction>
</comment>
<keyword evidence="11 15" id="KW-0472">Membrane</keyword>
<keyword evidence="6 15" id="KW-0812">Transmembrane</keyword>
<dbReference type="PANTHER" id="PTHR32361:SF9">
    <property type="entry name" value="FERRIC REDUCTASE TRANSMEMBRANE COMPONENT 3-RELATED"/>
    <property type="match status" value="1"/>
</dbReference>
<feature type="region of interest" description="Disordered" evidence="14">
    <location>
        <begin position="806"/>
        <end position="923"/>
    </location>
</feature>
<evidence type="ECO:0000256" key="14">
    <source>
        <dbReference type="SAM" id="MobiDB-lite"/>
    </source>
</evidence>
<comment type="subcellular location">
    <subcellularLocation>
        <location evidence="1">Cell membrane</location>
        <topology evidence="1">Multi-pass membrane protein</topology>
    </subcellularLocation>
</comment>
<keyword evidence="8 15" id="KW-1133">Transmembrane helix</keyword>
<evidence type="ECO:0000256" key="10">
    <source>
        <dbReference type="ARBA" id="ARBA00023065"/>
    </source>
</evidence>
<evidence type="ECO:0000256" key="4">
    <source>
        <dbReference type="ARBA" id="ARBA00022448"/>
    </source>
</evidence>
<dbReference type="Pfam" id="PF08022">
    <property type="entry name" value="FAD_binding_8"/>
    <property type="match status" value="1"/>
</dbReference>
<dbReference type="InterPro" id="IPR017927">
    <property type="entry name" value="FAD-bd_FR_type"/>
</dbReference>
<evidence type="ECO:0000313" key="17">
    <source>
        <dbReference type="EMBL" id="KTB46709.1"/>
    </source>
</evidence>
<feature type="transmembrane region" description="Helical" evidence="15">
    <location>
        <begin position="257"/>
        <end position="273"/>
    </location>
</feature>
<feature type="transmembrane region" description="Helical" evidence="15">
    <location>
        <begin position="174"/>
        <end position="198"/>
    </location>
</feature>
<dbReference type="EMBL" id="LATX01000271">
    <property type="protein sequence ID" value="KTB46709.1"/>
    <property type="molecule type" value="Genomic_DNA"/>
</dbReference>
<keyword evidence="5" id="KW-1003">Cell membrane</keyword>
<dbReference type="eggNOG" id="KOG0039">
    <property type="taxonomic scope" value="Eukaryota"/>
</dbReference>
<feature type="domain" description="FAD-binding FR-type" evidence="16">
    <location>
        <begin position="390"/>
        <end position="519"/>
    </location>
</feature>
<dbReference type="SUPFAM" id="SSF63380">
    <property type="entry name" value="Riboflavin synthase domain-like"/>
    <property type="match status" value="1"/>
</dbReference>
<reference evidence="17 18" key="1">
    <citation type="submission" date="2015-12" db="EMBL/GenBank/DDBJ databases">
        <title>Draft genome sequence of Moniliophthora roreri, the causal agent of frosty pod rot of cacao.</title>
        <authorList>
            <person name="Aime M.C."/>
            <person name="Diaz-Valderrama J.R."/>
            <person name="Kijpornyongpan T."/>
            <person name="Phillips-Mora W."/>
        </authorList>
    </citation>
    <scope>NUCLEOTIDE SEQUENCE [LARGE SCALE GENOMIC DNA]</scope>
    <source>
        <strain evidence="17 18">MCA 2952</strain>
    </source>
</reference>
<evidence type="ECO:0000256" key="11">
    <source>
        <dbReference type="ARBA" id="ARBA00023136"/>
    </source>
</evidence>
<dbReference type="PROSITE" id="PS51384">
    <property type="entry name" value="FAD_FR"/>
    <property type="match status" value="1"/>
</dbReference>
<evidence type="ECO:0000256" key="2">
    <source>
        <dbReference type="ARBA" id="ARBA00006278"/>
    </source>
</evidence>
<dbReference type="SFLD" id="SFLDG01168">
    <property type="entry name" value="Ferric_reductase_subgroup_(FRE"/>
    <property type="match status" value="1"/>
</dbReference>
<accession>A0A0W0GDQ0</accession>
<feature type="transmembrane region" description="Helical" evidence="15">
    <location>
        <begin position="219"/>
        <end position="237"/>
    </location>
</feature>
<dbReference type="Pfam" id="PF01794">
    <property type="entry name" value="Ferric_reduct"/>
    <property type="match status" value="1"/>
</dbReference>
<comment type="caution">
    <text evidence="17">The sequence shown here is derived from an EMBL/GenBank/DDBJ whole genome shotgun (WGS) entry which is preliminary data.</text>
</comment>
<keyword evidence="4" id="KW-0813">Transport</keyword>
<organism evidence="17 18">
    <name type="scientific">Moniliophthora roreri</name>
    <name type="common">Frosty pod rot fungus</name>
    <name type="synonym">Monilia roreri</name>
    <dbReference type="NCBI Taxonomy" id="221103"/>
    <lineage>
        <taxon>Eukaryota</taxon>
        <taxon>Fungi</taxon>
        <taxon>Dikarya</taxon>
        <taxon>Basidiomycota</taxon>
        <taxon>Agaricomycotina</taxon>
        <taxon>Agaricomycetes</taxon>
        <taxon>Agaricomycetidae</taxon>
        <taxon>Agaricales</taxon>
        <taxon>Marasmiineae</taxon>
        <taxon>Marasmiaceae</taxon>
        <taxon>Moniliophthora</taxon>
    </lineage>
</organism>
<proteinExistence type="inferred from homology"/>
<comment type="similarity">
    <text evidence="2">Belongs to the ferric reductase (FRE) family.</text>
</comment>
<keyword evidence="9" id="KW-0560">Oxidoreductase</keyword>
<evidence type="ECO:0000256" key="1">
    <source>
        <dbReference type="ARBA" id="ARBA00004651"/>
    </source>
</evidence>
<protein>
    <recommendedName>
        <fullName evidence="3">ferric-chelate reductase (NADPH)</fullName>
        <ecNumber evidence="3">1.16.1.9</ecNumber>
    </recommendedName>
</protein>
<keyword evidence="12" id="KW-0325">Glycoprotein</keyword>
<feature type="compositionally biased region" description="Acidic residues" evidence="14">
    <location>
        <begin position="647"/>
        <end position="659"/>
    </location>
</feature>
<dbReference type="InterPro" id="IPR013121">
    <property type="entry name" value="Fe_red_NAD-bd_6"/>
</dbReference>
<dbReference type="InterPro" id="IPR017938">
    <property type="entry name" value="Riboflavin_synthase-like_b-brl"/>
</dbReference>
<evidence type="ECO:0000256" key="13">
    <source>
        <dbReference type="ARBA" id="ARBA00048483"/>
    </source>
</evidence>
<evidence type="ECO:0000256" key="8">
    <source>
        <dbReference type="ARBA" id="ARBA00022989"/>
    </source>
</evidence>
<dbReference type="Proteomes" id="UP000054988">
    <property type="component" value="Unassembled WGS sequence"/>
</dbReference>
<feature type="transmembrane region" description="Helical" evidence="15">
    <location>
        <begin position="107"/>
        <end position="128"/>
    </location>
</feature>
<feature type="transmembrane region" description="Helical" evidence="15">
    <location>
        <begin position="37"/>
        <end position="55"/>
    </location>
</feature>
<feature type="transmembrane region" description="Helical" evidence="15">
    <location>
        <begin position="285"/>
        <end position="302"/>
    </location>
</feature>
<dbReference type="GO" id="GO:0006879">
    <property type="term" value="P:intracellular iron ion homeostasis"/>
    <property type="evidence" value="ECO:0007669"/>
    <property type="project" value="TreeGrafter"/>
</dbReference>
<dbReference type="PANTHER" id="PTHR32361">
    <property type="entry name" value="FERRIC/CUPRIC REDUCTASE TRANSMEMBRANE COMPONENT"/>
    <property type="match status" value="1"/>
</dbReference>
<dbReference type="AlphaFoldDB" id="A0A0W0GDQ0"/>
<evidence type="ECO:0000256" key="9">
    <source>
        <dbReference type="ARBA" id="ARBA00023002"/>
    </source>
</evidence>
<keyword evidence="10" id="KW-0406">Ion transport</keyword>
<dbReference type="SFLD" id="SFLDS00052">
    <property type="entry name" value="Ferric_Reductase_Domain"/>
    <property type="match status" value="1"/>
</dbReference>
<dbReference type="GO" id="GO:0015677">
    <property type="term" value="P:copper ion import"/>
    <property type="evidence" value="ECO:0007669"/>
    <property type="project" value="TreeGrafter"/>
</dbReference>
<dbReference type="InterPro" id="IPR013130">
    <property type="entry name" value="Fe3_Rdtase_TM_dom"/>
</dbReference>
<evidence type="ECO:0000256" key="3">
    <source>
        <dbReference type="ARBA" id="ARBA00012668"/>
    </source>
</evidence>
<dbReference type="GO" id="GO:0006826">
    <property type="term" value="P:iron ion transport"/>
    <property type="evidence" value="ECO:0007669"/>
    <property type="project" value="TreeGrafter"/>
</dbReference>
<feature type="compositionally biased region" description="Basic and acidic residues" evidence="14">
    <location>
        <begin position="673"/>
        <end position="684"/>
    </location>
</feature>
<name>A0A0W0GDQ0_MONRR</name>
<dbReference type="CDD" id="cd06186">
    <property type="entry name" value="NOX_Duox_like_FAD_NADP"/>
    <property type="match status" value="1"/>
</dbReference>
<dbReference type="Pfam" id="PF08030">
    <property type="entry name" value="NAD_binding_6"/>
    <property type="match status" value="2"/>
</dbReference>
<evidence type="ECO:0000256" key="12">
    <source>
        <dbReference type="ARBA" id="ARBA00023180"/>
    </source>
</evidence>
<sequence>MSTNLTANPSVPNYTDDLEWVTAYLVAHMLSEPSRRYVWILWLCIGSVFLFYTFLNLTGKRLGGHYTAQWRRWAIQRRTWRGSSVLERARRTGKKVYPVSLPSNGQLMCLAILPIVTLLLSFAGPDYIAPDVFIFDLSPAKIHARGYDASLFTQFQPQYQINKAWWTAGGRTGLIAFGLIPLCILFALKAPPFAVFALPFTTQMHFDKLSWLHKWCARLIYLMSALHVVLWSIQLATDRRPLTGEPGYTYAWRYEKFLFGWIAFGAMTLLIFSSSRPIRKSHYETFYGLHILLVPITITFAALHHPPVWEWCWVALLLWVAERSWRLMWWLQMNGFFGKEKQAPVISYNYASNAPITPSTAGSYPPLSPYVDPRFANLSDGNLLAPATALEYTPPPGFAHAELLSGATVRLTYITPGFLSWAPGQHFLINIPSVSRFLTHPFTTASICDEQAAPSGRAIVFLVRCKNGWTRDLWDHVVQLQKTGHHDPRERLPNGTVMPQRGVLLKMFVDGPFGSSVRARWGDYSTVVIFAAGSGVSFALSILEFVCLCLAGRDGKHLGGHPGSMGSKGYKTRRVRFVWLVREYAHIQWCAGILRRCLSMIPEHALEVELFVTTARSPSRRSLAPPRMESGSHLAPPKRWSTHSAESDDSVYSEGDVEGNDISSYYGGDYGDEEHNNPGSGRDDWNLDLTNWDDERDDILAGEARFSMLVRKEGNYLRRMSRMSGAGNRFSMANRMSIAAMAGDRMSKASIATPFQFSGNTAFHLPTHHRPSPLNPTAHLSPLRQPIAPDEDLVSLNNTREGVLLYLGDSPRPRDEPIMSSESDLGIRPNSLYSVSSPVPRPIYSQSPPTSPLAQQSFTAGQTSATSSLPKSPLAQSSFTARPSSTASVTFSVPPSPSRPHMPLQPSSLHVVTNSDSWPQQSNDEYDGFEKPMSVEPQHHRDFPTEGYTPPADSSTLPRLHVDSQEMRDVSFVSMNARPGRPILEQILRDEVEHAQGSLIVACCGPASFNAMVRKAVARHIDPEKVRKGDTRGYIDLISEEFEF</sequence>
<gene>
    <name evidence="17" type="ORF">WG66_710</name>
</gene>
<keyword evidence="7" id="KW-0249">Electron transport</keyword>
<feature type="region of interest" description="Disordered" evidence="14">
    <location>
        <begin position="620"/>
        <end position="684"/>
    </location>
</feature>
<evidence type="ECO:0000256" key="5">
    <source>
        <dbReference type="ARBA" id="ARBA00022475"/>
    </source>
</evidence>
<dbReference type="Gene3D" id="3.40.50.80">
    <property type="entry name" value="Nucleotide-binding domain of ferredoxin-NADP reductase (FNR) module"/>
    <property type="match status" value="2"/>
</dbReference>
<dbReference type="GO" id="GO:0005886">
    <property type="term" value="C:plasma membrane"/>
    <property type="evidence" value="ECO:0007669"/>
    <property type="project" value="UniProtKB-SubCell"/>
</dbReference>
<dbReference type="InterPro" id="IPR039261">
    <property type="entry name" value="FNR_nucleotide-bd"/>
</dbReference>
<evidence type="ECO:0000256" key="7">
    <source>
        <dbReference type="ARBA" id="ARBA00022982"/>
    </source>
</evidence>
<dbReference type="InterPro" id="IPR051410">
    <property type="entry name" value="Ferric/Cupric_Reductase"/>
</dbReference>
<dbReference type="EC" id="1.16.1.9" evidence="3"/>
<dbReference type="GO" id="GO:0052851">
    <property type="term" value="F:ferric-chelate reductase (NADPH) activity"/>
    <property type="evidence" value="ECO:0007669"/>
    <property type="project" value="UniProtKB-EC"/>
</dbReference>
<dbReference type="InterPro" id="IPR013112">
    <property type="entry name" value="FAD-bd_8"/>
</dbReference>